<dbReference type="EMBL" id="GG680918">
    <property type="protein sequence ID" value="EER05689.1"/>
    <property type="molecule type" value="Genomic_DNA"/>
</dbReference>
<dbReference type="OMA" id="YFQEYKN"/>
<dbReference type="InterPro" id="IPR011333">
    <property type="entry name" value="SKP1/BTB/POZ_sf"/>
</dbReference>
<keyword evidence="6" id="KW-1185">Reference proteome</keyword>
<evidence type="ECO:0000256" key="1">
    <source>
        <dbReference type="ARBA" id="ARBA00022441"/>
    </source>
</evidence>
<feature type="coiled-coil region" evidence="3">
    <location>
        <begin position="31"/>
        <end position="91"/>
    </location>
</feature>
<keyword evidence="3" id="KW-0175">Coiled coil</keyword>
<evidence type="ECO:0000313" key="5">
    <source>
        <dbReference type="EMBL" id="EER05689.1"/>
    </source>
</evidence>
<dbReference type="SMART" id="SM00612">
    <property type="entry name" value="Kelch"/>
    <property type="match status" value="6"/>
</dbReference>
<evidence type="ECO:0000259" key="4">
    <source>
        <dbReference type="Pfam" id="PF02214"/>
    </source>
</evidence>
<feature type="coiled-coil region" evidence="3">
    <location>
        <begin position="118"/>
        <end position="148"/>
    </location>
</feature>
<dbReference type="GO" id="GO:0051260">
    <property type="term" value="P:protein homooligomerization"/>
    <property type="evidence" value="ECO:0007669"/>
    <property type="project" value="InterPro"/>
</dbReference>
<dbReference type="SUPFAM" id="SSF54695">
    <property type="entry name" value="POZ domain"/>
    <property type="match status" value="1"/>
</dbReference>
<dbReference type="Gene3D" id="2.120.10.80">
    <property type="entry name" value="Kelch-type beta propeller"/>
    <property type="match status" value="1"/>
</dbReference>
<dbReference type="InterPro" id="IPR003131">
    <property type="entry name" value="T1-type_BTB"/>
</dbReference>
<organism evidence="6">
    <name type="scientific">Perkinsus marinus (strain ATCC 50983 / TXsc)</name>
    <dbReference type="NCBI Taxonomy" id="423536"/>
    <lineage>
        <taxon>Eukaryota</taxon>
        <taxon>Sar</taxon>
        <taxon>Alveolata</taxon>
        <taxon>Perkinsozoa</taxon>
        <taxon>Perkinsea</taxon>
        <taxon>Perkinsida</taxon>
        <taxon>Perkinsidae</taxon>
        <taxon>Perkinsus</taxon>
    </lineage>
</organism>
<dbReference type="CDD" id="cd18316">
    <property type="entry name" value="BTB_POZ_KCTD-like"/>
    <property type="match status" value="1"/>
</dbReference>
<dbReference type="PANTHER" id="PTHR24412">
    <property type="entry name" value="KELCH PROTEIN"/>
    <property type="match status" value="1"/>
</dbReference>
<keyword evidence="2" id="KW-0677">Repeat</keyword>
<dbReference type="PRINTS" id="PR00501">
    <property type="entry name" value="KELCHREPEAT"/>
</dbReference>
<keyword evidence="1" id="KW-0880">Kelch repeat</keyword>
<reference evidence="5 6" key="1">
    <citation type="submission" date="2008-07" db="EMBL/GenBank/DDBJ databases">
        <authorList>
            <person name="El-Sayed N."/>
            <person name="Caler E."/>
            <person name="Inman J."/>
            <person name="Amedeo P."/>
            <person name="Hass B."/>
            <person name="Wortman J."/>
        </authorList>
    </citation>
    <scope>NUCLEOTIDE SEQUENCE [LARGE SCALE GENOMIC DNA]</scope>
    <source>
        <strain evidence="6">ATCC 50983 / TXsc</strain>
    </source>
</reference>
<dbReference type="Gene3D" id="3.30.710.10">
    <property type="entry name" value="Potassium Channel Kv1.1, Chain A"/>
    <property type="match status" value="1"/>
</dbReference>
<protein>
    <recommendedName>
        <fullName evidence="4">Potassium channel tetramerisation-type BTB domain-containing protein</fullName>
    </recommendedName>
</protein>
<dbReference type="GeneID" id="9042664"/>
<dbReference type="AlphaFoldDB" id="C5LCK6"/>
<dbReference type="PANTHER" id="PTHR24412:SF489">
    <property type="entry name" value="RING FINGER DOMAIN AND KELCH REPEAT-CONTAINING PROTEIN DDB_G0271372"/>
    <property type="match status" value="1"/>
</dbReference>
<gene>
    <name evidence="5" type="ORF">Pmar_PMAR011735</name>
</gene>
<feature type="domain" description="Potassium channel tetramerisation-type BTB" evidence="4">
    <location>
        <begin position="153"/>
        <end position="238"/>
    </location>
</feature>
<name>C5LCK6_PERM5</name>
<dbReference type="InterPro" id="IPR006652">
    <property type="entry name" value="Kelch_1"/>
</dbReference>
<dbReference type="InterPro" id="IPR015915">
    <property type="entry name" value="Kelch-typ_b-propeller"/>
</dbReference>
<dbReference type="Pfam" id="PF24681">
    <property type="entry name" value="Kelch_KLHDC2_KLHL20_DRC7"/>
    <property type="match status" value="1"/>
</dbReference>
<sequence>MHKVQVNRGGKARDDFENMVTELRSSYTSWLDKTEASLNRQQDDLETERRDFEEEKKRVWKDFVDEKNRGIMKLKEDRRRADLEMQNQFKQIKTERSDTRRKIEADKQRFELEKGDTLRRLMLKEDALTEAKDKLEVERNRMAEQTLAAETKVDINVGGTPFETSRGTLMQQQGTLLEGLASGRIEAQRDRQGRIFIDRDAHSFRHLLQFLRNPEIPPCPKDATDSEKLSIEASHYGIRFFPFPLAYAIGGHSGQEHLRSVEVLDVEHQCWRPCRPMNTERTYFGAAGFNSRVYVFGGQNLDYKALCDSEVYDALRDTWMIGASLNTPRRNCASTITSDGRIFAIGGFDGVSMLSSVEAYDPRMRNWMEVASMSTPRSSCMAVADASGRIWALGGTSGRRLKTVEIYDIRANKWSSTPGTDMIEEVSAGAAVFFEGNIYVIGGTDNSQMVHSSVESLSIDAMNNGWNYKHQASTERMDCSAAPVMDSILLGGGQNGGEALSTVEFYTPDSDEWQAGPPMLSPRYGHEYVILSL</sequence>
<dbReference type="SUPFAM" id="SSF117281">
    <property type="entry name" value="Kelch motif"/>
    <property type="match status" value="1"/>
</dbReference>
<dbReference type="Pfam" id="PF02214">
    <property type="entry name" value="BTB_2"/>
    <property type="match status" value="1"/>
</dbReference>
<proteinExistence type="predicted"/>
<dbReference type="FunCoup" id="C5LCK6">
    <property type="interactions" value="41"/>
</dbReference>
<evidence type="ECO:0000256" key="3">
    <source>
        <dbReference type="SAM" id="Coils"/>
    </source>
</evidence>
<dbReference type="RefSeq" id="XP_002773873.1">
    <property type="nucleotide sequence ID" value="XM_002773827.1"/>
</dbReference>
<dbReference type="Pfam" id="PF01344">
    <property type="entry name" value="Kelch_1"/>
    <property type="match status" value="1"/>
</dbReference>
<dbReference type="InParanoid" id="C5LCK6"/>
<evidence type="ECO:0000313" key="6">
    <source>
        <dbReference type="Proteomes" id="UP000007800"/>
    </source>
</evidence>
<evidence type="ECO:0000256" key="2">
    <source>
        <dbReference type="ARBA" id="ARBA00022737"/>
    </source>
</evidence>
<dbReference type="OrthoDB" id="191037at2759"/>
<accession>C5LCK6</accession>
<dbReference type="Proteomes" id="UP000007800">
    <property type="component" value="Unassembled WGS sequence"/>
</dbReference>